<feature type="non-terminal residue" evidence="2">
    <location>
        <position position="68"/>
    </location>
</feature>
<feature type="transmembrane region" description="Helical" evidence="1">
    <location>
        <begin position="43"/>
        <end position="61"/>
    </location>
</feature>
<evidence type="ECO:0000313" key="3">
    <source>
        <dbReference type="Proteomes" id="UP001311232"/>
    </source>
</evidence>
<proteinExistence type="predicted"/>
<keyword evidence="1" id="KW-1133">Transmembrane helix</keyword>
<gene>
    <name evidence="2" type="ORF">CRENBAI_009970</name>
</gene>
<sequence>TFHTAAASAVAASLQICRAIAALDACFGVAESKESNFEPFIHMIMLLLLMHTVFLQIAAIAKSCNACG</sequence>
<comment type="caution">
    <text evidence="2">The sequence shown here is derived from an EMBL/GenBank/DDBJ whole genome shotgun (WGS) entry which is preliminary data.</text>
</comment>
<accession>A0AAV9S0R0</accession>
<evidence type="ECO:0000256" key="1">
    <source>
        <dbReference type="SAM" id="Phobius"/>
    </source>
</evidence>
<keyword evidence="3" id="KW-1185">Reference proteome</keyword>
<feature type="non-terminal residue" evidence="2">
    <location>
        <position position="1"/>
    </location>
</feature>
<keyword evidence="1" id="KW-0812">Transmembrane</keyword>
<keyword evidence="1" id="KW-0472">Membrane</keyword>
<reference evidence="2 3" key="1">
    <citation type="submission" date="2021-06" db="EMBL/GenBank/DDBJ databases">
        <authorList>
            <person name="Palmer J.M."/>
        </authorList>
    </citation>
    <scope>NUCLEOTIDE SEQUENCE [LARGE SCALE GENOMIC DNA]</scope>
    <source>
        <strain evidence="2 3">MEX-2019</strain>
        <tissue evidence="2">Muscle</tissue>
    </source>
</reference>
<evidence type="ECO:0000313" key="2">
    <source>
        <dbReference type="EMBL" id="KAK5614901.1"/>
    </source>
</evidence>
<dbReference type="AlphaFoldDB" id="A0AAV9S0R0"/>
<dbReference type="Proteomes" id="UP001311232">
    <property type="component" value="Unassembled WGS sequence"/>
</dbReference>
<name>A0AAV9S0R0_9TELE</name>
<organism evidence="2 3">
    <name type="scientific">Crenichthys baileyi</name>
    <name type="common">White River springfish</name>
    <dbReference type="NCBI Taxonomy" id="28760"/>
    <lineage>
        <taxon>Eukaryota</taxon>
        <taxon>Metazoa</taxon>
        <taxon>Chordata</taxon>
        <taxon>Craniata</taxon>
        <taxon>Vertebrata</taxon>
        <taxon>Euteleostomi</taxon>
        <taxon>Actinopterygii</taxon>
        <taxon>Neopterygii</taxon>
        <taxon>Teleostei</taxon>
        <taxon>Neoteleostei</taxon>
        <taxon>Acanthomorphata</taxon>
        <taxon>Ovalentaria</taxon>
        <taxon>Atherinomorphae</taxon>
        <taxon>Cyprinodontiformes</taxon>
        <taxon>Goodeidae</taxon>
        <taxon>Crenichthys</taxon>
    </lineage>
</organism>
<protein>
    <submittedName>
        <fullName evidence="2">Uncharacterized protein</fullName>
    </submittedName>
</protein>
<dbReference type="EMBL" id="JAHHUM010001058">
    <property type="protein sequence ID" value="KAK5614901.1"/>
    <property type="molecule type" value="Genomic_DNA"/>
</dbReference>